<organism evidence="1 2">
    <name type="scientific">Penicillium thymicola</name>
    <dbReference type="NCBI Taxonomy" id="293382"/>
    <lineage>
        <taxon>Eukaryota</taxon>
        <taxon>Fungi</taxon>
        <taxon>Dikarya</taxon>
        <taxon>Ascomycota</taxon>
        <taxon>Pezizomycotina</taxon>
        <taxon>Eurotiomycetes</taxon>
        <taxon>Eurotiomycetidae</taxon>
        <taxon>Eurotiales</taxon>
        <taxon>Aspergillaceae</taxon>
        <taxon>Penicillium</taxon>
    </lineage>
</organism>
<sequence length="138" mass="16229">MTGILYKLHLTKKTKKKITQSGLHLNKSKKMDSRGIEPRTTPMLREYYTTKPQAQLDERDRPLMLCKPRRHLQEFYPQLPMRYSYSNSCVHNVKRQRTHTQKALVNYKKAGTVVSPMQGEADPDVAVRYCLRTRNNYS</sequence>
<evidence type="ECO:0000313" key="2">
    <source>
        <dbReference type="Proteomes" id="UP001227192"/>
    </source>
</evidence>
<reference evidence="1" key="1">
    <citation type="submission" date="2015-06" db="EMBL/GenBank/DDBJ databases">
        <authorList>
            <person name="Nguyen H."/>
        </authorList>
    </citation>
    <scope>NUCLEOTIDE SEQUENCE</scope>
    <source>
        <strain evidence="1">DAOM 180753</strain>
    </source>
</reference>
<dbReference type="EMBL" id="LACB01000114">
    <property type="protein sequence ID" value="KAJ9488541.1"/>
    <property type="molecule type" value="Genomic_DNA"/>
</dbReference>
<keyword evidence="2" id="KW-1185">Reference proteome</keyword>
<gene>
    <name evidence="1" type="ORF">VN97_g4746</name>
</gene>
<reference evidence="1" key="2">
    <citation type="journal article" date="2016" name="Fungal Biol.">
        <title>Ochratoxin A production by Penicillium thymicola.</title>
        <authorList>
            <person name="Nguyen H.D.T."/>
            <person name="McMullin D.R."/>
            <person name="Ponomareva E."/>
            <person name="Riley R."/>
            <person name="Pomraning K.R."/>
            <person name="Baker S.E."/>
            <person name="Seifert K.A."/>
        </authorList>
    </citation>
    <scope>NUCLEOTIDE SEQUENCE</scope>
    <source>
        <strain evidence="1">DAOM 180753</strain>
    </source>
</reference>
<proteinExistence type="predicted"/>
<dbReference type="AlphaFoldDB" id="A0AAI9TK21"/>
<dbReference type="Proteomes" id="UP001227192">
    <property type="component" value="Unassembled WGS sequence"/>
</dbReference>
<name>A0AAI9TK21_PENTH</name>
<evidence type="ECO:0000313" key="1">
    <source>
        <dbReference type="EMBL" id="KAJ9488541.1"/>
    </source>
</evidence>
<protein>
    <submittedName>
        <fullName evidence="1">Uncharacterized protein</fullName>
    </submittedName>
</protein>
<comment type="caution">
    <text evidence="1">The sequence shown here is derived from an EMBL/GenBank/DDBJ whole genome shotgun (WGS) entry which is preliminary data.</text>
</comment>
<accession>A0AAI9TK21</accession>